<proteinExistence type="predicted"/>
<dbReference type="Pfam" id="PF22746">
    <property type="entry name" value="SHOCT-like_DUF2089-C"/>
    <property type="match status" value="1"/>
</dbReference>
<organism evidence="2 3">
    <name type="scientific">Actinoplanes digitatis</name>
    <dbReference type="NCBI Taxonomy" id="1868"/>
    <lineage>
        <taxon>Bacteria</taxon>
        <taxon>Bacillati</taxon>
        <taxon>Actinomycetota</taxon>
        <taxon>Actinomycetes</taxon>
        <taxon>Micromonosporales</taxon>
        <taxon>Micromonosporaceae</taxon>
        <taxon>Actinoplanes</taxon>
    </lineage>
</organism>
<sequence length="142" mass="15489">MNDNRMHILQMLAEGQISADEADSLIAALDKQPAAPATRAAETNVNNPKYLRVLVEEQESGADAPTKVNIRVPLSLLRAGVKLASLLPNGAKEKVNEALRKNGVDIDVTQLKPEDLEDLVVHLGDLTIDVEEKDTKVRIFAE</sequence>
<evidence type="ECO:0000259" key="1">
    <source>
        <dbReference type="Pfam" id="PF22746"/>
    </source>
</evidence>
<dbReference type="EMBL" id="JACHNH010000001">
    <property type="protein sequence ID" value="MBB4763274.1"/>
    <property type="molecule type" value="Genomic_DNA"/>
</dbReference>
<dbReference type="Proteomes" id="UP000578112">
    <property type="component" value="Unassembled WGS sequence"/>
</dbReference>
<gene>
    <name evidence="2" type="ORF">BJ971_003830</name>
</gene>
<reference evidence="2 3" key="1">
    <citation type="submission" date="2020-08" db="EMBL/GenBank/DDBJ databases">
        <title>Sequencing the genomes of 1000 actinobacteria strains.</title>
        <authorList>
            <person name="Klenk H.-P."/>
        </authorList>
    </citation>
    <scope>NUCLEOTIDE SEQUENCE [LARGE SCALE GENOMIC DNA]</scope>
    <source>
        <strain evidence="2 3">DSM 43149</strain>
    </source>
</reference>
<protein>
    <recommendedName>
        <fullName evidence="1">YvlB/LiaX N-terminal domain-containing protein</fullName>
    </recommendedName>
</protein>
<dbReference type="InterPro" id="IPR053959">
    <property type="entry name" value="YvlB/LiaX_N"/>
</dbReference>
<keyword evidence="3" id="KW-1185">Reference proteome</keyword>
<comment type="caution">
    <text evidence="2">The sequence shown here is derived from an EMBL/GenBank/DDBJ whole genome shotgun (WGS) entry which is preliminary data.</text>
</comment>
<name>A0A7W7HYZ7_9ACTN</name>
<dbReference type="RefSeq" id="WP_184994605.1">
    <property type="nucleotide sequence ID" value="NZ_BOMK01000010.1"/>
</dbReference>
<feature type="domain" description="YvlB/LiaX N-terminal" evidence="1">
    <location>
        <begin position="5"/>
        <end position="32"/>
    </location>
</feature>
<accession>A0A7W7HYZ7</accession>
<evidence type="ECO:0000313" key="2">
    <source>
        <dbReference type="EMBL" id="MBB4763274.1"/>
    </source>
</evidence>
<dbReference type="AlphaFoldDB" id="A0A7W7HYZ7"/>
<evidence type="ECO:0000313" key="3">
    <source>
        <dbReference type="Proteomes" id="UP000578112"/>
    </source>
</evidence>